<dbReference type="GO" id="GO:0006383">
    <property type="term" value="P:transcription by RNA polymerase III"/>
    <property type="evidence" value="ECO:0007669"/>
    <property type="project" value="InterPro"/>
</dbReference>
<dbReference type="EMBL" id="KN847337">
    <property type="protein sequence ID" value="KIW41664.1"/>
    <property type="molecule type" value="Genomic_DNA"/>
</dbReference>
<feature type="region of interest" description="Disordered" evidence="2">
    <location>
        <begin position="257"/>
        <end position="331"/>
    </location>
</feature>
<feature type="compositionally biased region" description="Polar residues" evidence="2">
    <location>
        <begin position="833"/>
        <end position="844"/>
    </location>
</feature>
<dbReference type="RefSeq" id="XP_016261880.1">
    <property type="nucleotide sequence ID" value="XM_016408400.1"/>
</dbReference>
<gene>
    <name evidence="3" type="ORF">PV06_07201</name>
</gene>
<evidence type="ECO:0000313" key="3">
    <source>
        <dbReference type="EMBL" id="KIW41664.1"/>
    </source>
</evidence>
<evidence type="ECO:0000313" key="4">
    <source>
        <dbReference type="Proteomes" id="UP000053342"/>
    </source>
</evidence>
<feature type="compositionally biased region" description="Polar residues" evidence="2">
    <location>
        <begin position="113"/>
        <end position="124"/>
    </location>
</feature>
<keyword evidence="1" id="KW-0802">TPR repeat</keyword>
<dbReference type="GO" id="GO:0000127">
    <property type="term" value="C:transcription factor TFIIIC complex"/>
    <property type="evidence" value="ECO:0007669"/>
    <property type="project" value="TreeGrafter"/>
</dbReference>
<dbReference type="OrthoDB" id="9991317at2759"/>
<dbReference type="HOGENOM" id="CLU_002391_0_2_1"/>
<keyword evidence="4" id="KW-1185">Reference proteome</keyword>
<dbReference type="STRING" id="215243.A0A0D2E1I7"/>
<feature type="region of interest" description="Disordered" evidence="2">
    <location>
        <begin position="107"/>
        <end position="169"/>
    </location>
</feature>
<proteinExistence type="predicted"/>
<feature type="compositionally biased region" description="Basic and acidic residues" evidence="2">
    <location>
        <begin position="1358"/>
        <end position="1373"/>
    </location>
</feature>
<dbReference type="Proteomes" id="UP000053342">
    <property type="component" value="Unassembled WGS sequence"/>
</dbReference>
<organism evidence="3 4">
    <name type="scientific">Exophiala oligosperma</name>
    <dbReference type="NCBI Taxonomy" id="215243"/>
    <lineage>
        <taxon>Eukaryota</taxon>
        <taxon>Fungi</taxon>
        <taxon>Dikarya</taxon>
        <taxon>Ascomycota</taxon>
        <taxon>Pezizomycotina</taxon>
        <taxon>Eurotiomycetes</taxon>
        <taxon>Chaetothyriomycetidae</taxon>
        <taxon>Chaetothyriales</taxon>
        <taxon>Herpotrichiellaceae</taxon>
        <taxon>Exophiala</taxon>
    </lineage>
</organism>
<feature type="region of interest" description="Disordered" evidence="2">
    <location>
        <begin position="1"/>
        <end position="89"/>
    </location>
</feature>
<dbReference type="SMART" id="SM00028">
    <property type="entry name" value="TPR"/>
    <property type="match status" value="7"/>
</dbReference>
<dbReference type="InterPro" id="IPR011990">
    <property type="entry name" value="TPR-like_helical_dom_sf"/>
</dbReference>
<feature type="repeat" description="TPR" evidence="1">
    <location>
        <begin position="1180"/>
        <end position="1213"/>
    </location>
</feature>
<feature type="region of interest" description="Disordered" evidence="2">
    <location>
        <begin position="786"/>
        <end position="813"/>
    </location>
</feature>
<protein>
    <submittedName>
        <fullName evidence="3">Uncharacterized protein</fullName>
    </submittedName>
</protein>
<feature type="compositionally biased region" description="Polar residues" evidence="2">
    <location>
        <begin position="150"/>
        <end position="160"/>
    </location>
</feature>
<dbReference type="Gene3D" id="1.25.40.10">
    <property type="entry name" value="Tetratricopeptide repeat domain"/>
    <property type="match status" value="3"/>
</dbReference>
<dbReference type="GeneID" id="27359275"/>
<dbReference type="Pfam" id="PF13181">
    <property type="entry name" value="TPR_8"/>
    <property type="match status" value="1"/>
</dbReference>
<name>A0A0D2E1I7_9EURO</name>
<dbReference type="PANTHER" id="PTHR23082">
    <property type="entry name" value="TRANSCRIPTION INITIATION FACTOR IIIC TFIIIC , POLYPEPTIDE 3-RELATED"/>
    <property type="match status" value="1"/>
</dbReference>
<sequence length="1414" mass="160000">MANPDRDGPSPAGDGTPSSVNSRTWENGASRESANGFTLSIPPSYYHSDTTQSLPQHIPDHQNVSTQGNLPQGHHQSSVPPSQYYAPSQSYYPTINQLNQQSTRFLAQGGHGTESQRNTAASHSGNHDPPVGPSIQQQIPHPPRLDPAGSSYSTDYSGQPISRPAFSQVHCSTSQVENAPYQWISRQLPPPQPRYSFPVQPQPYALNHSIDATQLAASLQAPRLQKSVAPAEHIARSEPPPTYIPFHKEKLELLKTSSATDDQQEQEPETSADEVYESMDDVNATEDDQNTTTSRKRGRGRQSSGVNPRRKRRRRTGKRGGWSKGMQLGHRPAIDPGPEFAQLYQDAHDAWIELNIDEALEFCLKAIAINPEIYAAHALLSEIYFHKGEDEKGIAALFSGAHSIPTDPDVWRRVATACLERSTGDQQRALQQASYCYARIISKSGKDWEARLQRASVNKQLGNYRKAISDLETILEHKPRDSDAMRLVADICVETRDLSKAIALYEEALDHYKQHGFQGEEEFTWADVLVYVQLLAQEEPLEMALSNSIAVLKRLSRWLLGRQDETYWDDYTEDDREWDSEDDPRRTEVPLFVPGKYPADSYGPGLPLELRARLGMLRLKQGPQELEEALAHFEWLEADARDIDAALWQYHDLFFEVAQALHDIKEHNQALRYLEALKDAKACEDVPEFWILIAANSYLCGNKEQAIECYEEARSLDENGIEARTQLSKLYADLGDKGQAMECAREAVIIADNSLKKTERRKYERKEQRLAREDAENALRDAYKMPGQVDSGIPVNELEKRLQRPPTYRQRKTASELIARIAKDTASGASLRTINNDLNASATGDTEDAQASKDDKPRRPRKEPSTRRVRQAALSNPKRLTVEEREAHRTETINNLYQTLLDNTDAMRAGDRVARHVWMDCADSLIIDFRTNRTFFPGERNAKKRTPFDKDMRLASRTQNEANELDPDIPMPSVESFNPTTYRDISFEEWLDVFLEYAVILANELTLSESSPDAIETQRHRSYAIIRAAMDCVIWYNDPPSMLLIHTTWLICALSLRDENTLFNVVLRWFARKYQFCTDAYRLFAALNLIYPHPTHKDGKEGQVHAAAFRAGPSQKFWFRQIMIMDANLPSNYSPEGFGPVPSNMRNLAKEMRRDDADGGGLVMGSGANDKAPTLQEMDVVLLSLYGHILYAGNSFPSALSYFFRALSLDPKNPIILLSVALCYLHELLKRQNLDRHMYALQGWSFFEEYVDSRRAWASTKDEKLQNVVEREIELNRARCWQMLGLSDLAVRSYEKLLPENPVSSPTSVSDPTSKAAAEMIDPELLRMDESQQEQVDTATDPKPTEHEETQETSLDDGPEKDMHEANTERETIPEDNVEAADFNMEAAYAIQTMYALSGNALMAREITEKYLVV</sequence>
<feature type="compositionally biased region" description="Low complexity" evidence="2">
    <location>
        <begin position="76"/>
        <end position="89"/>
    </location>
</feature>
<evidence type="ECO:0000256" key="1">
    <source>
        <dbReference type="PROSITE-ProRule" id="PRU00339"/>
    </source>
</evidence>
<feature type="compositionally biased region" description="Basic residues" evidence="2">
    <location>
        <begin position="308"/>
        <end position="318"/>
    </location>
</feature>
<feature type="compositionally biased region" description="Basic and acidic residues" evidence="2">
    <location>
        <begin position="850"/>
        <end position="866"/>
    </location>
</feature>
<dbReference type="InterPro" id="IPR019734">
    <property type="entry name" value="TPR_rpt"/>
</dbReference>
<evidence type="ECO:0000256" key="2">
    <source>
        <dbReference type="SAM" id="MobiDB-lite"/>
    </source>
</evidence>
<dbReference type="PROSITE" id="PS50005">
    <property type="entry name" value="TPR"/>
    <property type="match status" value="1"/>
</dbReference>
<feature type="compositionally biased region" description="Acidic residues" evidence="2">
    <location>
        <begin position="262"/>
        <end position="289"/>
    </location>
</feature>
<feature type="region of interest" description="Disordered" evidence="2">
    <location>
        <begin position="833"/>
        <end position="887"/>
    </location>
</feature>
<dbReference type="InterPro" id="IPR039340">
    <property type="entry name" value="Tfc4/TFIIIC-102/Sfc4"/>
</dbReference>
<reference evidence="3 4" key="1">
    <citation type="submission" date="2015-01" db="EMBL/GenBank/DDBJ databases">
        <title>The Genome Sequence of Exophiala oligosperma CBS72588.</title>
        <authorList>
            <consortium name="The Broad Institute Genomics Platform"/>
            <person name="Cuomo C."/>
            <person name="de Hoog S."/>
            <person name="Gorbushina A."/>
            <person name="Stielow B."/>
            <person name="Teixiera M."/>
            <person name="Abouelleil A."/>
            <person name="Chapman S.B."/>
            <person name="Priest M."/>
            <person name="Young S.K."/>
            <person name="Wortman J."/>
            <person name="Nusbaum C."/>
            <person name="Birren B."/>
        </authorList>
    </citation>
    <scope>NUCLEOTIDE SEQUENCE [LARGE SCALE GENOMIC DNA]</scope>
    <source>
        <strain evidence="3 4">CBS 72588</strain>
    </source>
</reference>
<accession>A0A0D2E1I7</accession>
<feature type="compositionally biased region" description="Polar residues" evidence="2">
    <location>
        <begin position="16"/>
        <end position="38"/>
    </location>
</feature>
<dbReference type="Pfam" id="PF13432">
    <property type="entry name" value="TPR_16"/>
    <property type="match status" value="1"/>
</dbReference>
<feature type="region of interest" description="Disordered" evidence="2">
    <location>
        <begin position="1325"/>
        <end position="1378"/>
    </location>
</feature>
<dbReference type="VEuPathDB" id="FungiDB:PV06_07201"/>
<dbReference type="PANTHER" id="PTHR23082:SF0">
    <property type="entry name" value="GENERAL TRANSCRIPTION FACTOR 3C POLYPEPTIDE 3"/>
    <property type="match status" value="1"/>
</dbReference>
<dbReference type="SUPFAM" id="SSF48452">
    <property type="entry name" value="TPR-like"/>
    <property type="match status" value="3"/>
</dbReference>